<sequence length="332" mass="37228">MGGRNRGNRRRRQAPLQHVKEAPGSPTASTKSAESSSHKSFSQPKVKKVWVPKLVQPKVTDTDFSGLPSRQDNSKTSGNSGKPVTEETVWGTSVPATTTTMATRVCGHSCKDHDKNHTKVNSNDHHKHVDVECWYCQCRGHKMSRCPQQLCLACQRDLEADNHHRKTQLVELMKIKLRHAEKDSINLINQLTSIWANKRMLGVQFGAPAKDTVARHVQTTNAMSVSDASAPSTPSTASTASATEARVRLLELQLRDIAADNVRKTQLNELMTMKLRNAEKDNINLLEQRVCHEGIRLLKEKLRAEREVWAKKEAFLEQELAAAKDDNHQLLE</sequence>
<name>A0A0G4GJY3_VITBC</name>
<proteinExistence type="predicted"/>
<dbReference type="Proteomes" id="UP000041254">
    <property type="component" value="Unassembled WGS sequence"/>
</dbReference>
<keyword evidence="1" id="KW-0175">Coiled coil</keyword>
<gene>
    <name evidence="3" type="ORF">Vbra_10044</name>
</gene>
<evidence type="ECO:0000256" key="1">
    <source>
        <dbReference type="SAM" id="Coils"/>
    </source>
</evidence>
<feature type="compositionally biased region" description="Basic residues" evidence="2">
    <location>
        <begin position="1"/>
        <end position="13"/>
    </location>
</feature>
<reference evidence="3 4" key="1">
    <citation type="submission" date="2014-11" db="EMBL/GenBank/DDBJ databases">
        <authorList>
            <person name="Zhu J."/>
            <person name="Qi W."/>
            <person name="Song R."/>
        </authorList>
    </citation>
    <scope>NUCLEOTIDE SEQUENCE [LARGE SCALE GENOMIC DNA]</scope>
</reference>
<protein>
    <submittedName>
        <fullName evidence="3">Uncharacterized protein</fullName>
    </submittedName>
</protein>
<feature type="coiled-coil region" evidence="1">
    <location>
        <begin position="268"/>
        <end position="319"/>
    </location>
</feature>
<feature type="compositionally biased region" description="Low complexity" evidence="2">
    <location>
        <begin position="25"/>
        <end position="44"/>
    </location>
</feature>
<accession>A0A0G4GJY3</accession>
<dbReference type="EMBL" id="CDMY01000690">
    <property type="protein sequence ID" value="CEM30214.1"/>
    <property type="molecule type" value="Genomic_DNA"/>
</dbReference>
<feature type="region of interest" description="Disordered" evidence="2">
    <location>
        <begin position="1"/>
        <end position="89"/>
    </location>
</feature>
<evidence type="ECO:0000256" key="2">
    <source>
        <dbReference type="SAM" id="MobiDB-lite"/>
    </source>
</evidence>
<dbReference type="InParanoid" id="A0A0G4GJY3"/>
<evidence type="ECO:0000313" key="4">
    <source>
        <dbReference type="Proteomes" id="UP000041254"/>
    </source>
</evidence>
<keyword evidence="4" id="KW-1185">Reference proteome</keyword>
<evidence type="ECO:0000313" key="3">
    <source>
        <dbReference type="EMBL" id="CEM30214.1"/>
    </source>
</evidence>
<dbReference type="AlphaFoldDB" id="A0A0G4GJY3"/>
<dbReference type="VEuPathDB" id="CryptoDB:Vbra_10044"/>
<organism evidence="3 4">
    <name type="scientific">Vitrella brassicaformis (strain CCMP3155)</name>
    <dbReference type="NCBI Taxonomy" id="1169540"/>
    <lineage>
        <taxon>Eukaryota</taxon>
        <taxon>Sar</taxon>
        <taxon>Alveolata</taxon>
        <taxon>Colpodellida</taxon>
        <taxon>Vitrellaceae</taxon>
        <taxon>Vitrella</taxon>
    </lineage>
</organism>
<feature type="compositionally biased region" description="Polar residues" evidence="2">
    <location>
        <begin position="68"/>
        <end position="82"/>
    </location>
</feature>